<dbReference type="Gene3D" id="6.10.250.3150">
    <property type="match status" value="1"/>
</dbReference>
<reference evidence="4 5" key="1">
    <citation type="submission" date="2016-10" db="EMBL/GenBank/DDBJ databases">
        <authorList>
            <person name="de Groot N.N."/>
        </authorList>
    </citation>
    <scope>NUCLEOTIDE SEQUENCE [LARGE SCALE GENOMIC DNA]</scope>
    <source>
        <strain>GEY</strain>
        <strain evidence="5">DSM 9560</strain>
    </source>
</reference>
<keyword evidence="2" id="KW-0175">Coiled coil</keyword>
<dbReference type="Proteomes" id="UP000199513">
    <property type="component" value="Unassembled WGS sequence"/>
</dbReference>
<dbReference type="CDD" id="cd12797">
    <property type="entry name" value="M23_peptidase"/>
    <property type="match status" value="1"/>
</dbReference>
<evidence type="ECO:0000259" key="3">
    <source>
        <dbReference type="Pfam" id="PF01551"/>
    </source>
</evidence>
<keyword evidence="1" id="KW-0732">Signal</keyword>
<dbReference type="EMBL" id="FONY01000024">
    <property type="protein sequence ID" value="SFF30246.1"/>
    <property type="molecule type" value="Genomic_DNA"/>
</dbReference>
<dbReference type="SUPFAM" id="SSF51261">
    <property type="entry name" value="Duplicated hybrid motif"/>
    <property type="match status" value="1"/>
</dbReference>
<dbReference type="AlphaFoldDB" id="A0A1I2HND8"/>
<dbReference type="RefSeq" id="WP_091546640.1">
    <property type="nucleotide sequence ID" value="NZ_FONY01000024.1"/>
</dbReference>
<dbReference type="PANTHER" id="PTHR21666">
    <property type="entry name" value="PEPTIDASE-RELATED"/>
    <property type="match status" value="1"/>
</dbReference>
<dbReference type="InterPro" id="IPR050570">
    <property type="entry name" value="Cell_wall_metabolism_enzyme"/>
</dbReference>
<protein>
    <submittedName>
        <fullName evidence="4">Septal ring factor EnvC, activator of murein hydrolases AmiA and AmiB</fullName>
    </submittedName>
</protein>
<gene>
    <name evidence="4" type="ORF">SAMN04488541_102467</name>
</gene>
<dbReference type="Gene3D" id="2.70.70.10">
    <property type="entry name" value="Glucose Permease (Domain IIA)"/>
    <property type="match status" value="1"/>
</dbReference>
<keyword evidence="4" id="KW-0378">Hydrolase</keyword>
<feature type="domain" description="M23ase beta-sheet core" evidence="3">
    <location>
        <begin position="300"/>
        <end position="391"/>
    </location>
</feature>
<evidence type="ECO:0000313" key="4">
    <source>
        <dbReference type="EMBL" id="SFF30246.1"/>
    </source>
</evidence>
<proteinExistence type="predicted"/>
<sequence>MRNLLILLLCCYWTHVTVAQKTKQELDKERVIQQKKIQEADQVLKKTRHFKELNISKLDELNRQIERRNHLMSTILQEIPLIDQEIAHADSLIKTNEKLLQKLKDEYAEMIYLSAKVNNSLDKLSFIFSSESFNQLTRRLNYLKQYDEGRKKQIKKIEKHQKELASQKQRLQQQKVEKANLLSDYENQQQKLKELQSEQLLIISSLKNRERELFIEIENRKKAMLQLDKAVTAAINRSSQIESNITESPSKRTPESIIVNTKSFAEAKGKLAWPVKEGLIIGRFGKHKHPVLENITIENLGIDIRTSQNEGVRVVYEGTVIAVSKVMGEEYMVLVQHGDYYTVYARLKEVKIKIGEKVKAREWIGKVGINANNGLSELQFQVWQNKKKLNPEEWLAKY</sequence>
<keyword evidence="5" id="KW-1185">Reference proteome</keyword>
<evidence type="ECO:0000313" key="5">
    <source>
        <dbReference type="Proteomes" id="UP000199513"/>
    </source>
</evidence>
<evidence type="ECO:0000256" key="1">
    <source>
        <dbReference type="ARBA" id="ARBA00022729"/>
    </source>
</evidence>
<name>A0A1I2HND8_9BACT</name>
<dbReference type="InterPro" id="IPR011055">
    <property type="entry name" value="Dup_hybrid_motif"/>
</dbReference>
<dbReference type="STRING" id="1003.SAMN04488541_102467"/>
<dbReference type="InterPro" id="IPR016047">
    <property type="entry name" value="M23ase_b-sheet_dom"/>
</dbReference>
<dbReference type="Pfam" id="PF01551">
    <property type="entry name" value="Peptidase_M23"/>
    <property type="match status" value="1"/>
</dbReference>
<dbReference type="PANTHER" id="PTHR21666:SF289">
    <property type="entry name" value="L-ALA--D-GLU ENDOPEPTIDASE"/>
    <property type="match status" value="1"/>
</dbReference>
<dbReference type="OrthoDB" id="9815884at2"/>
<organism evidence="4 5">
    <name type="scientific">Thermoflexibacter ruber</name>
    <dbReference type="NCBI Taxonomy" id="1003"/>
    <lineage>
        <taxon>Bacteria</taxon>
        <taxon>Pseudomonadati</taxon>
        <taxon>Bacteroidota</taxon>
        <taxon>Cytophagia</taxon>
        <taxon>Cytophagales</taxon>
        <taxon>Thermoflexibacteraceae</taxon>
        <taxon>Thermoflexibacter</taxon>
    </lineage>
</organism>
<accession>A0A1I2HND8</accession>
<dbReference type="GO" id="GO:0004222">
    <property type="term" value="F:metalloendopeptidase activity"/>
    <property type="evidence" value="ECO:0007669"/>
    <property type="project" value="TreeGrafter"/>
</dbReference>
<evidence type="ECO:0000256" key="2">
    <source>
        <dbReference type="SAM" id="Coils"/>
    </source>
</evidence>
<feature type="coiled-coil region" evidence="2">
    <location>
        <begin position="143"/>
        <end position="198"/>
    </location>
</feature>